<gene>
    <name evidence="2" type="ORF">Fuma_03688</name>
</gene>
<evidence type="ECO:0000313" key="2">
    <source>
        <dbReference type="EMBL" id="APZ94067.1"/>
    </source>
</evidence>
<name>A0A1P8WJ67_9PLAN</name>
<dbReference type="AlphaFoldDB" id="A0A1P8WJ67"/>
<dbReference type="STRING" id="1891926.Fuma_03688"/>
<dbReference type="SUPFAM" id="SSF49503">
    <property type="entry name" value="Cupredoxins"/>
    <property type="match status" value="1"/>
</dbReference>
<dbReference type="InterPro" id="IPR008969">
    <property type="entry name" value="CarboxyPept-like_regulatory"/>
</dbReference>
<keyword evidence="1" id="KW-0732">Signal</keyword>
<dbReference type="EMBL" id="CP017641">
    <property type="protein sequence ID" value="APZ94067.1"/>
    <property type="molecule type" value="Genomic_DNA"/>
</dbReference>
<dbReference type="Proteomes" id="UP000187735">
    <property type="component" value="Chromosome"/>
</dbReference>
<evidence type="ECO:0008006" key="4">
    <source>
        <dbReference type="Google" id="ProtNLM"/>
    </source>
</evidence>
<dbReference type="InterPro" id="IPR008972">
    <property type="entry name" value="Cupredoxin"/>
</dbReference>
<feature type="signal peptide" evidence="1">
    <location>
        <begin position="1"/>
        <end position="28"/>
    </location>
</feature>
<dbReference type="RefSeq" id="WP_158521058.1">
    <property type="nucleotide sequence ID" value="NZ_CP017641.1"/>
</dbReference>
<feature type="chain" id="PRO_5012772083" description="Rhamnogalacturonan lyase domain-containing protein" evidence="1">
    <location>
        <begin position="29"/>
        <end position="302"/>
    </location>
</feature>
<accession>A0A1P8WJ67</accession>
<proteinExistence type="predicted"/>
<evidence type="ECO:0000313" key="3">
    <source>
        <dbReference type="Proteomes" id="UP000187735"/>
    </source>
</evidence>
<dbReference type="KEGG" id="fmr:Fuma_03688"/>
<keyword evidence="3" id="KW-1185">Reference proteome</keyword>
<dbReference type="Gene3D" id="2.60.40.1120">
    <property type="entry name" value="Carboxypeptidase-like, regulatory domain"/>
    <property type="match status" value="1"/>
</dbReference>
<organism evidence="2 3">
    <name type="scientific">Fuerstiella marisgermanici</name>
    <dbReference type="NCBI Taxonomy" id="1891926"/>
    <lineage>
        <taxon>Bacteria</taxon>
        <taxon>Pseudomonadati</taxon>
        <taxon>Planctomycetota</taxon>
        <taxon>Planctomycetia</taxon>
        <taxon>Planctomycetales</taxon>
        <taxon>Planctomycetaceae</taxon>
        <taxon>Fuerstiella</taxon>
    </lineage>
</organism>
<reference evidence="2 3" key="1">
    <citation type="journal article" date="2016" name="Front. Microbiol.">
        <title>Fuerstia marisgermanicae gen. nov., sp. nov., an Unusual Member of the Phylum Planctomycetes from the German Wadden Sea.</title>
        <authorList>
            <person name="Kohn T."/>
            <person name="Heuer A."/>
            <person name="Jogler M."/>
            <person name="Vollmers J."/>
            <person name="Boedeker C."/>
            <person name="Bunk B."/>
            <person name="Rast P."/>
            <person name="Borchert D."/>
            <person name="Glockner I."/>
            <person name="Freese H.M."/>
            <person name="Klenk H.P."/>
            <person name="Overmann J."/>
            <person name="Kaster A.K."/>
            <person name="Rohde M."/>
            <person name="Wiegand S."/>
            <person name="Jogler C."/>
        </authorList>
    </citation>
    <scope>NUCLEOTIDE SEQUENCE [LARGE SCALE GENOMIC DNA]</scope>
    <source>
        <strain evidence="2 3">NH11</strain>
    </source>
</reference>
<sequence length="302" mass="31516" precursor="true">MSNSISTMMSTNIASRVTVLSVAVTMLAATGCSEFGGGSTVVPDVTFLPADLSGDAVAADTGAGAGGDAPAAAEAGGVGTIVGKVVFEGTAPGLPPQFVKGADIKDKEVCAAVDVPDERFVMGADNGVANVFVFMKKAPKGAPEMAVPSEPVIFDQENCVFKPHCMLVPVGQTIKVLSADPIAHNTHTNPAKNNGVSSLVPPNDREGALELKYTRAEDPFSVTCDFHAWMKAYHMPIDHPYGAVTDENGNFEIKDVPSGEHEFVVWHEAAAGNYLERKLKVTVGGGSPTEVKIAYPESKLSL</sequence>
<dbReference type="OrthoDB" id="9772097at2"/>
<dbReference type="SUPFAM" id="SSF49464">
    <property type="entry name" value="Carboxypeptidase regulatory domain-like"/>
    <property type="match status" value="1"/>
</dbReference>
<evidence type="ECO:0000256" key="1">
    <source>
        <dbReference type="SAM" id="SignalP"/>
    </source>
</evidence>
<protein>
    <recommendedName>
        <fullName evidence="4">Rhamnogalacturonan lyase domain-containing protein</fullName>
    </recommendedName>
</protein>
<dbReference type="Gene3D" id="2.60.40.420">
    <property type="entry name" value="Cupredoxins - blue copper proteins"/>
    <property type="match status" value="1"/>
</dbReference>